<dbReference type="AlphaFoldDB" id="A0A9X1N0A9"/>
<evidence type="ECO:0000256" key="2">
    <source>
        <dbReference type="ARBA" id="ARBA00023015"/>
    </source>
</evidence>
<evidence type="ECO:0000256" key="5">
    <source>
        <dbReference type="HAMAP-Rule" id="MF_00513"/>
    </source>
</evidence>
<gene>
    <name evidence="5" type="primary">argP</name>
    <name evidence="7" type="ORF">K7H17_02050</name>
</gene>
<comment type="caution">
    <text evidence="7">The sequence shown here is derived from an EMBL/GenBank/DDBJ whole genome shotgun (WGS) entry which is preliminary data.</text>
</comment>
<sequence>MLMFDYKLLAALAAVVEQAGFERAAQALGLSQSAISQRIKLLEARVGQPVLLRDTPPRPTELGQRLLNHVQQVRLLERDLQGQVPALDENRLPERLRIALNADSLATWWAGAVASFCAEHRVLLDHVVEDQAVGLKRMRAGEVAACVCAAERPLAGARSQFLGAMRYRALASPVFVSRHFQRPAAAADLARVPAVVFGPDDQLQHRYMAAVGGGEAFVHHLCPSSEGFVRLLQSGLGWGLVPELQVRGELARGELVDVLSGPPIDVPLYWHHWRNGGQLLDELTRHLVRCASDWLLVD</sequence>
<keyword evidence="8" id="KW-1185">Reference proteome</keyword>
<feature type="domain" description="HTH lysR-type" evidence="6">
    <location>
        <begin position="4"/>
        <end position="60"/>
    </location>
</feature>
<accession>A0A9X1N0A9</accession>
<organism evidence="7 8">
    <name type="scientific">Stutzerimonas kunmingensis</name>
    <dbReference type="NCBI Taxonomy" id="1211807"/>
    <lineage>
        <taxon>Bacteria</taxon>
        <taxon>Pseudomonadati</taxon>
        <taxon>Pseudomonadota</taxon>
        <taxon>Gammaproteobacteria</taxon>
        <taxon>Pseudomonadales</taxon>
        <taxon>Pseudomonadaceae</taxon>
        <taxon>Stutzerimonas</taxon>
    </lineage>
</organism>
<dbReference type="InterPro" id="IPR017685">
    <property type="entry name" value="ArgP"/>
</dbReference>
<dbReference type="SUPFAM" id="SSF53850">
    <property type="entry name" value="Periplasmic binding protein-like II"/>
    <property type="match status" value="1"/>
</dbReference>
<protein>
    <recommendedName>
        <fullName evidence="5">HTH-type transcriptional regulator ArgP</fullName>
    </recommendedName>
</protein>
<reference evidence="7" key="1">
    <citation type="submission" date="2021-08" db="EMBL/GenBank/DDBJ databases">
        <title>Isolation and characterization of neutrophilic mixotrophic iron-oxidizing bacteria from deep-sea hydrothermal vents.</title>
        <authorList>
            <person name="He Y."/>
        </authorList>
    </citation>
    <scope>NUCLEOTIDE SEQUENCE</scope>
    <source>
        <strain evidence="7">IOP_13</strain>
    </source>
</reference>
<evidence type="ECO:0000313" key="8">
    <source>
        <dbReference type="Proteomes" id="UP001138989"/>
    </source>
</evidence>
<comment type="subunit">
    <text evidence="5">Homodimer.</text>
</comment>
<dbReference type="NCBIfam" id="TIGR03298">
    <property type="entry name" value="argP"/>
    <property type="match status" value="1"/>
</dbReference>
<dbReference type="PRINTS" id="PR00039">
    <property type="entry name" value="HTHLYSR"/>
</dbReference>
<dbReference type="InterPro" id="IPR023490">
    <property type="entry name" value="ArgP_gammaproteobact"/>
</dbReference>
<dbReference type="PANTHER" id="PTHR30579">
    <property type="entry name" value="TRANSCRIPTIONAL REGULATOR"/>
    <property type="match status" value="1"/>
</dbReference>
<dbReference type="Gene3D" id="3.40.190.290">
    <property type="match status" value="1"/>
</dbReference>
<evidence type="ECO:0000256" key="4">
    <source>
        <dbReference type="ARBA" id="ARBA00023163"/>
    </source>
</evidence>
<dbReference type="PANTHER" id="PTHR30579:SF2">
    <property type="entry name" value="HTH-TYPE TRANSCRIPTIONAL REGULATOR ARGP"/>
    <property type="match status" value="1"/>
</dbReference>
<dbReference type="InterPro" id="IPR036390">
    <property type="entry name" value="WH_DNA-bd_sf"/>
</dbReference>
<keyword evidence="4 5" id="KW-0804">Transcription</keyword>
<evidence type="ECO:0000256" key="3">
    <source>
        <dbReference type="ARBA" id="ARBA00023125"/>
    </source>
</evidence>
<dbReference type="EMBL" id="JAINWF010000001">
    <property type="protein sequence ID" value="MCD1606648.1"/>
    <property type="molecule type" value="Genomic_DNA"/>
</dbReference>
<dbReference type="GO" id="GO:0003677">
    <property type="term" value="F:DNA binding"/>
    <property type="evidence" value="ECO:0007669"/>
    <property type="project" value="UniProtKB-UniRule"/>
</dbReference>
<dbReference type="PROSITE" id="PS50931">
    <property type="entry name" value="HTH_LYSR"/>
    <property type="match status" value="1"/>
</dbReference>
<evidence type="ECO:0000313" key="7">
    <source>
        <dbReference type="EMBL" id="MCD1606648.1"/>
    </source>
</evidence>
<evidence type="ECO:0000259" key="6">
    <source>
        <dbReference type="PROSITE" id="PS50931"/>
    </source>
</evidence>
<comment type="similarity">
    <text evidence="1 5">Belongs to the LysR transcriptional regulatory family.</text>
</comment>
<dbReference type="NCBIfam" id="NF002964">
    <property type="entry name" value="PRK03635.1"/>
    <property type="match status" value="1"/>
</dbReference>
<dbReference type="NCBIfam" id="NF009888">
    <property type="entry name" value="PRK13348.1"/>
    <property type="match status" value="1"/>
</dbReference>
<name>A0A9X1N0A9_9GAMM</name>
<dbReference type="InterPro" id="IPR050176">
    <property type="entry name" value="LTTR"/>
</dbReference>
<dbReference type="Pfam" id="PF03466">
    <property type="entry name" value="LysR_substrate"/>
    <property type="match status" value="1"/>
</dbReference>
<keyword evidence="2 5" id="KW-0805">Transcription regulation</keyword>
<dbReference type="Pfam" id="PF00126">
    <property type="entry name" value="HTH_1"/>
    <property type="match status" value="1"/>
</dbReference>
<dbReference type="InterPro" id="IPR000847">
    <property type="entry name" value="LysR_HTH_N"/>
</dbReference>
<keyword evidence="3 5" id="KW-0238">DNA-binding</keyword>
<dbReference type="GO" id="GO:0003700">
    <property type="term" value="F:DNA-binding transcription factor activity"/>
    <property type="evidence" value="ECO:0007669"/>
    <property type="project" value="UniProtKB-UniRule"/>
</dbReference>
<dbReference type="InterPro" id="IPR036388">
    <property type="entry name" value="WH-like_DNA-bd_sf"/>
</dbReference>
<evidence type="ECO:0000256" key="1">
    <source>
        <dbReference type="ARBA" id="ARBA00009437"/>
    </source>
</evidence>
<dbReference type="Gene3D" id="1.10.10.10">
    <property type="entry name" value="Winged helix-like DNA-binding domain superfamily/Winged helix DNA-binding domain"/>
    <property type="match status" value="1"/>
</dbReference>
<dbReference type="SUPFAM" id="SSF46785">
    <property type="entry name" value="Winged helix' DNA-binding domain"/>
    <property type="match status" value="1"/>
</dbReference>
<dbReference type="InterPro" id="IPR005119">
    <property type="entry name" value="LysR_subst-bd"/>
</dbReference>
<comment type="function">
    <text evidence="5">Controls the transcription of genes involved in arginine and lysine metabolism.</text>
</comment>
<proteinExistence type="inferred from homology"/>
<dbReference type="Proteomes" id="UP001138989">
    <property type="component" value="Unassembled WGS sequence"/>
</dbReference>
<dbReference type="HAMAP" id="MF_00513">
    <property type="entry name" value="HTH_type_ArgP"/>
    <property type="match status" value="1"/>
</dbReference>